<dbReference type="EMBL" id="BSYO01000017">
    <property type="protein sequence ID" value="GMH16977.1"/>
    <property type="molecule type" value="Genomic_DNA"/>
</dbReference>
<keyword evidence="3" id="KW-1185">Reference proteome</keyword>
<accession>A0AAD3XTH3</accession>
<comment type="caution">
    <text evidence="2">The sequence shown here is derived from an EMBL/GenBank/DDBJ whole genome shotgun (WGS) entry which is preliminary data.</text>
</comment>
<gene>
    <name evidence="2" type="ORF">Nepgr_018818</name>
</gene>
<dbReference type="PANTHER" id="PTHR33116">
    <property type="entry name" value="REVERSE TRANSCRIPTASE ZINC-BINDING DOMAIN-CONTAINING PROTEIN-RELATED-RELATED"/>
    <property type="match status" value="1"/>
</dbReference>
<evidence type="ECO:0000313" key="3">
    <source>
        <dbReference type="Proteomes" id="UP001279734"/>
    </source>
</evidence>
<organism evidence="2 3">
    <name type="scientific">Nepenthes gracilis</name>
    <name type="common">Slender pitcher plant</name>
    <dbReference type="NCBI Taxonomy" id="150966"/>
    <lineage>
        <taxon>Eukaryota</taxon>
        <taxon>Viridiplantae</taxon>
        <taxon>Streptophyta</taxon>
        <taxon>Embryophyta</taxon>
        <taxon>Tracheophyta</taxon>
        <taxon>Spermatophyta</taxon>
        <taxon>Magnoliopsida</taxon>
        <taxon>eudicotyledons</taxon>
        <taxon>Gunneridae</taxon>
        <taxon>Pentapetalae</taxon>
        <taxon>Caryophyllales</taxon>
        <taxon>Nepenthaceae</taxon>
        <taxon>Nepenthes</taxon>
    </lineage>
</organism>
<reference evidence="2" key="1">
    <citation type="submission" date="2023-05" db="EMBL/GenBank/DDBJ databases">
        <title>Nepenthes gracilis genome sequencing.</title>
        <authorList>
            <person name="Fukushima K."/>
        </authorList>
    </citation>
    <scope>NUCLEOTIDE SEQUENCE</scope>
    <source>
        <strain evidence="2">SING2019-196</strain>
    </source>
</reference>
<dbReference type="PANTHER" id="PTHR33116:SF80">
    <property type="entry name" value="REVERSE TRANSCRIPTASE ZINC-BINDING DOMAIN-CONTAINING PROTEIN"/>
    <property type="match status" value="1"/>
</dbReference>
<name>A0AAD3XTH3_NEPGR</name>
<feature type="domain" description="Reverse transcriptase" evidence="1">
    <location>
        <begin position="24"/>
        <end position="107"/>
    </location>
</feature>
<sequence length="236" mass="26689">MEVLNGVIEIKARCNEAFRYHWKCERTKTVMLAFADDLMLFSNADASSVHLLHDCLEEFQGVSGLSVNKNKSEFFVCSTDDSLIRELLDIIGFKLGKLPVKYLGVPLITSRLSVVDCKALIDRVRQRINSWTNKLLSLGGRLQLVRSILSSIHLFWASIFIIPKSILKLMEGYIRHFLWHGSITGGTTAKVAWEQVCKPQSEGGLGIHNLQNSNKALISHLLWKIITKDHKSIWVS</sequence>
<dbReference type="Proteomes" id="UP001279734">
    <property type="component" value="Unassembled WGS sequence"/>
</dbReference>
<dbReference type="InterPro" id="IPR000477">
    <property type="entry name" value="RT_dom"/>
</dbReference>
<dbReference type="AlphaFoldDB" id="A0AAD3XTH3"/>
<proteinExistence type="predicted"/>
<evidence type="ECO:0000259" key="1">
    <source>
        <dbReference type="Pfam" id="PF00078"/>
    </source>
</evidence>
<protein>
    <recommendedName>
        <fullName evidence="1">Reverse transcriptase domain-containing protein</fullName>
    </recommendedName>
</protein>
<evidence type="ECO:0000313" key="2">
    <source>
        <dbReference type="EMBL" id="GMH16977.1"/>
    </source>
</evidence>
<dbReference type="Pfam" id="PF00078">
    <property type="entry name" value="RVT_1"/>
    <property type="match status" value="1"/>
</dbReference>